<dbReference type="Proteomes" id="UP001152531">
    <property type="component" value="Unassembled WGS sequence"/>
</dbReference>
<accession>A0ACA9YF67</accession>
<name>A0ACA9YF67_9ASCO</name>
<organism evidence="1 2">
    <name type="scientific">[Candida] jaroonii</name>
    <dbReference type="NCBI Taxonomy" id="467808"/>
    <lineage>
        <taxon>Eukaryota</taxon>
        <taxon>Fungi</taxon>
        <taxon>Dikarya</taxon>
        <taxon>Ascomycota</taxon>
        <taxon>Saccharomycotina</taxon>
        <taxon>Pichiomycetes</taxon>
        <taxon>Debaryomycetaceae</taxon>
        <taxon>Yamadazyma</taxon>
    </lineage>
</organism>
<protein>
    <submittedName>
        <fullName evidence="1">Uncharacterized protein, mitochondrial</fullName>
    </submittedName>
</protein>
<keyword evidence="2" id="KW-1185">Reference proteome</keyword>
<evidence type="ECO:0000313" key="1">
    <source>
        <dbReference type="EMBL" id="CAH6723687.1"/>
    </source>
</evidence>
<proteinExistence type="predicted"/>
<gene>
    <name evidence="1" type="ORF">CLIB1444_18S01134</name>
</gene>
<dbReference type="EMBL" id="CALSDN010000018">
    <property type="protein sequence ID" value="CAH6723687.1"/>
    <property type="molecule type" value="Genomic_DNA"/>
</dbReference>
<evidence type="ECO:0000313" key="2">
    <source>
        <dbReference type="Proteomes" id="UP001152531"/>
    </source>
</evidence>
<comment type="caution">
    <text evidence="1">The sequence shown here is derived from an EMBL/GenBank/DDBJ whole genome shotgun (WGS) entry which is preliminary data.</text>
</comment>
<sequence length="319" mass="37540">MFRCSRLVRLNRFNKRWINYSSIIRNDLKAINNPNNNITPPKTPSPTINLNDAQDKGNKDTKTNLQERDEKIKTGEITESLLNLSDGEVDKDDYLTTIFEQMEPYMDTYEVFKQLKNAGFTEKQSNEIINLLIVQLNSKLSKLSTKYSQLFELENERYLFESAQQELRVDITRSRESHINELINLINILERDFRGISDELNNDFLQLKNNNEVTINDQKQENTLSSKKIMLKIQETNHKITTELNSEMRSEIESLRWHLSRWGVISILICIFSGCATFFIFKKNADKRERKDEFIPLVVYEPSEIDEDDYHHDIDESDL</sequence>
<reference evidence="1" key="1">
    <citation type="submission" date="2022-06" db="EMBL/GenBank/DDBJ databases">
        <authorList>
            <person name="Legras J.-L."/>
            <person name="Devillers H."/>
            <person name="Grondin C."/>
        </authorList>
    </citation>
    <scope>NUCLEOTIDE SEQUENCE</scope>
    <source>
        <strain evidence="1">CLIB 1444</strain>
    </source>
</reference>